<dbReference type="GO" id="GO:0035725">
    <property type="term" value="P:sodium ion transmembrane transport"/>
    <property type="evidence" value="ECO:0007669"/>
    <property type="project" value="TreeGrafter"/>
</dbReference>
<dbReference type="PANTHER" id="PTHR45689:SF5">
    <property type="entry name" value="I[[H]] CHANNEL, ISOFORM E"/>
    <property type="match status" value="1"/>
</dbReference>
<dbReference type="Proteomes" id="UP001314263">
    <property type="component" value="Unassembled WGS sequence"/>
</dbReference>
<feature type="transmembrane region" description="Helical" evidence="6">
    <location>
        <begin position="236"/>
        <end position="256"/>
    </location>
</feature>
<evidence type="ECO:0000256" key="2">
    <source>
        <dbReference type="ARBA" id="ARBA00022692"/>
    </source>
</evidence>
<feature type="region of interest" description="Disordered" evidence="5">
    <location>
        <begin position="66"/>
        <end position="85"/>
    </location>
</feature>
<gene>
    <name evidence="8" type="ORF">CVIRNUC_001308</name>
</gene>
<dbReference type="GO" id="GO:0003254">
    <property type="term" value="P:regulation of membrane depolarization"/>
    <property type="evidence" value="ECO:0007669"/>
    <property type="project" value="TreeGrafter"/>
</dbReference>
<keyword evidence="2 6" id="KW-0812">Transmembrane</keyword>
<evidence type="ECO:0000259" key="7">
    <source>
        <dbReference type="Pfam" id="PF00520"/>
    </source>
</evidence>
<dbReference type="Gene3D" id="1.10.287.70">
    <property type="match status" value="1"/>
</dbReference>
<protein>
    <recommendedName>
        <fullName evidence="7">Ion transport domain-containing protein</fullName>
    </recommendedName>
</protein>
<keyword evidence="3 6" id="KW-1133">Transmembrane helix</keyword>
<feature type="domain" description="Ion transport" evidence="7">
    <location>
        <begin position="151"/>
        <end position="276"/>
    </location>
</feature>
<dbReference type="AlphaFoldDB" id="A0AAV1HST1"/>
<evidence type="ECO:0000256" key="5">
    <source>
        <dbReference type="SAM" id="MobiDB-lite"/>
    </source>
</evidence>
<dbReference type="InterPro" id="IPR051413">
    <property type="entry name" value="K/Na_HCN_channel"/>
</dbReference>
<feature type="transmembrane region" description="Helical" evidence="6">
    <location>
        <begin position="196"/>
        <end position="216"/>
    </location>
</feature>
<feature type="transmembrane region" description="Helical" evidence="6">
    <location>
        <begin position="155"/>
        <end position="176"/>
    </location>
</feature>
<dbReference type="SUPFAM" id="SSF81324">
    <property type="entry name" value="Voltage-gated potassium channels"/>
    <property type="match status" value="1"/>
</dbReference>
<evidence type="ECO:0000256" key="4">
    <source>
        <dbReference type="ARBA" id="ARBA00023136"/>
    </source>
</evidence>
<reference evidence="8 9" key="1">
    <citation type="submission" date="2023-10" db="EMBL/GenBank/DDBJ databases">
        <authorList>
            <person name="Maclean D."/>
            <person name="Macfadyen A."/>
        </authorList>
    </citation>
    <scope>NUCLEOTIDE SEQUENCE [LARGE SCALE GENOMIC DNA]</scope>
</reference>
<evidence type="ECO:0000256" key="3">
    <source>
        <dbReference type="ARBA" id="ARBA00022989"/>
    </source>
</evidence>
<comment type="subcellular location">
    <subcellularLocation>
        <location evidence="1">Membrane</location>
        <topology evidence="1">Multi-pass membrane protein</topology>
    </subcellularLocation>
</comment>
<feature type="compositionally biased region" description="Basic and acidic residues" evidence="5">
    <location>
        <begin position="66"/>
        <end position="79"/>
    </location>
</feature>
<evidence type="ECO:0000256" key="6">
    <source>
        <dbReference type="SAM" id="Phobius"/>
    </source>
</evidence>
<comment type="caution">
    <text evidence="8">The sequence shown here is derived from an EMBL/GenBank/DDBJ whole genome shotgun (WGS) entry which is preliminary data.</text>
</comment>
<sequence>MAQGISKTDQVLVLLNRLAVSEASAQPSEDEHLLGEHLVASHKHYDGEPFHSSHFHMDIESQDARRWSDVDKVQNDRRQSQTTQPAAALQIVLGDQRGFIMGERKHACRATDSFRTKLFGQDKRNPGEQDDFIKAAAVDSVRVHPLSLFRRNWDMAAIVLTMWTLLVLPFRAAFYWGYYRELEMHHNVIQQLEVDWMLLIELGIDIFFLSDIALNFNTGYISEQVLVMERRAVAVHYLHTWFVLDLIASIPLDLLLRGRRLDILRLPCLLKIIRMMQNKSFSQAGEDPGPKTAEGARHHIDTVACMPQSVLACLHLPQRQCVRDEAPEGLEWEAFSGLQASRRRQLVQRRCCKIERAGCAGCSA</sequence>
<dbReference type="InterPro" id="IPR005821">
    <property type="entry name" value="Ion_trans_dom"/>
</dbReference>
<name>A0AAV1HST1_9CHLO</name>
<keyword evidence="4 6" id="KW-0472">Membrane</keyword>
<dbReference type="Pfam" id="PF00520">
    <property type="entry name" value="Ion_trans"/>
    <property type="match status" value="1"/>
</dbReference>
<organism evidence="8 9">
    <name type="scientific">Coccomyxa viridis</name>
    <dbReference type="NCBI Taxonomy" id="1274662"/>
    <lineage>
        <taxon>Eukaryota</taxon>
        <taxon>Viridiplantae</taxon>
        <taxon>Chlorophyta</taxon>
        <taxon>core chlorophytes</taxon>
        <taxon>Trebouxiophyceae</taxon>
        <taxon>Trebouxiophyceae incertae sedis</taxon>
        <taxon>Coccomyxaceae</taxon>
        <taxon>Coccomyxa</taxon>
    </lineage>
</organism>
<evidence type="ECO:0000313" key="8">
    <source>
        <dbReference type="EMBL" id="CAK0741219.1"/>
    </source>
</evidence>
<evidence type="ECO:0000256" key="1">
    <source>
        <dbReference type="ARBA" id="ARBA00004141"/>
    </source>
</evidence>
<accession>A0AAV1HST1</accession>
<dbReference type="GO" id="GO:0098855">
    <property type="term" value="C:HCN channel complex"/>
    <property type="evidence" value="ECO:0007669"/>
    <property type="project" value="TreeGrafter"/>
</dbReference>
<evidence type="ECO:0000313" key="9">
    <source>
        <dbReference type="Proteomes" id="UP001314263"/>
    </source>
</evidence>
<dbReference type="EMBL" id="CAUYUE010000002">
    <property type="protein sequence ID" value="CAK0741219.1"/>
    <property type="molecule type" value="Genomic_DNA"/>
</dbReference>
<dbReference type="GO" id="GO:0005249">
    <property type="term" value="F:voltage-gated potassium channel activity"/>
    <property type="evidence" value="ECO:0007669"/>
    <property type="project" value="TreeGrafter"/>
</dbReference>
<proteinExistence type="predicted"/>
<dbReference type="PANTHER" id="PTHR45689">
    <property type="entry name" value="I[[H]] CHANNEL, ISOFORM E"/>
    <property type="match status" value="1"/>
</dbReference>
<keyword evidence="9" id="KW-1185">Reference proteome</keyword>